<comment type="subcellular location">
    <subcellularLocation>
        <location evidence="1">Cell membrane</location>
        <topology evidence="1">Multi-pass membrane protein</topology>
    </subcellularLocation>
</comment>
<evidence type="ECO:0000256" key="3">
    <source>
        <dbReference type="ARBA" id="ARBA00022475"/>
    </source>
</evidence>
<evidence type="ECO:0000256" key="4">
    <source>
        <dbReference type="ARBA" id="ARBA00022692"/>
    </source>
</evidence>
<keyword evidence="10" id="KW-1185">Reference proteome</keyword>
<dbReference type="Gene3D" id="1.20.1250.20">
    <property type="entry name" value="MFS general substrate transporter like domains"/>
    <property type="match status" value="1"/>
</dbReference>
<feature type="transmembrane region" description="Helical" evidence="7">
    <location>
        <begin position="20"/>
        <end position="44"/>
    </location>
</feature>
<feature type="transmembrane region" description="Helical" evidence="7">
    <location>
        <begin position="109"/>
        <end position="130"/>
    </location>
</feature>
<name>G5IBZ4_9FIRM</name>
<dbReference type="InterPro" id="IPR020846">
    <property type="entry name" value="MFS_dom"/>
</dbReference>
<dbReference type="RefSeq" id="WP_006778963.1">
    <property type="nucleotide sequence ID" value="NZ_CP040506.1"/>
</dbReference>
<dbReference type="PROSITE" id="PS50850">
    <property type="entry name" value="MFS"/>
    <property type="match status" value="1"/>
</dbReference>
<dbReference type="PANTHER" id="PTHR43266:SF2">
    <property type="entry name" value="MAJOR FACILITATOR SUPERFAMILY (MFS) PROFILE DOMAIN-CONTAINING PROTEIN"/>
    <property type="match status" value="1"/>
</dbReference>
<feature type="transmembrane region" description="Helical" evidence="7">
    <location>
        <begin position="351"/>
        <end position="370"/>
    </location>
</feature>
<feature type="transmembrane region" description="Helical" evidence="7">
    <location>
        <begin position="50"/>
        <end position="75"/>
    </location>
</feature>
<dbReference type="CDD" id="cd06173">
    <property type="entry name" value="MFS_MefA_like"/>
    <property type="match status" value="1"/>
</dbReference>
<dbReference type="HOGENOM" id="CLU_034180_16_0_9"/>
<dbReference type="GO" id="GO:0022857">
    <property type="term" value="F:transmembrane transporter activity"/>
    <property type="evidence" value="ECO:0007669"/>
    <property type="project" value="InterPro"/>
</dbReference>
<dbReference type="PANTHER" id="PTHR43266">
    <property type="entry name" value="MACROLIDE-EFFLUX PROTEIN"/>
    <property type="match status" value="1"/>
</dbReference>
<dbReference type="AlphaFoldDB" id="G5IBZ4"/>
<keyword evidence="4 7" id="KW-0812">Transmembrane</keyword>
<accession>G5IBZ4</accession>
<evidence type="ECO:0000256" key="7">
    <source>
        <dbReference type="SAM" id="Phobius"/>
    </source>
</evidence>
<organism evidence="9 10">
    <name type="scientific">Hungatella hathewayi WAL-18680</name>
    <dbReference type="NCBI Taxonomy" id="742737"/>
    <lineage>
        <taxon>Bacteria</taxon>
        <taxon>Bacillati</taxon>
        <taxon>Bacillota</taxon>
        <taxon>Clostridia</taxon>
        <taxon>Lachnospirales</taxon>
        <taxon>Lachnospiraceae</taxon>
        <taxon>Hungatella</taxon>
    </lineage>
</organism>
<protein>
    <recommendedName>
        <fullName evidence="8">Major facilitator superfamily (MFS) profile domain-containing protein</fullName>
    </recommendedName>
</protein>
<dbReference type="PATRIC" id="fig|742737.3.peg.977"/>
<dbReference type="Proteomes" id="UP000005384">
    <property type="component" value="Unassembled WGS sequence"/>
</dbReference>
<keyword evidence="3" id="KW-1003">Cell membrane</keyword>
<keyword evidence="5 7" id="KW-1133">Transmembrane helix</keyword>
<dbReference type="InterPro" id="IPR011701">
    <property type="entry name" value="MFS"/>
</dbReference>
<evidence type="ECO:0000256" key="6">
    <source>
        <dbReference type="ARBA" id="ARBA00023136"/>
    </source>
</evidence>
<comment type="caution">
    <text evidence="9">The sequence shown here is derived from an EMBL/GenBank/DDBJ whole genome shotgun (WGS) entry which is preliminary data.</text>
</comment>
<dbReference type="GO" id="GO:0005886">
    <property type="term" value="C:plasma membrane"/>
    <property type="evidence" value="ECO:0007669"/>
    <property type="project" value="UniProtKB-SubCell"/>
</dbReference>
<reference evidence="9 10" key="1">
    <citation type="submission" date="2011-08" db="EMBL/GenBank/DDBJ databases">
        <title>The Genome Sequence of Clostridium hathewayi WAL-18680.</title>
        <authorList>
            <consortium name="The Broad Institute Genome Sequencing Platform"/>
            <person name="Earl A."/>
            <person name="Ward D."/>
            <person name="Feldgarden M."/>
            <person name="Gevers D."/>
            <person name="Finegold S.M."/>
            <person name="Summanen P.H."/>
            <person name="Molitoris D.R."/>
            <person name="Song M."/>
            <person name="Daigneault M."/>
            <person name="Allen-Vercoe E."/>
            <person name="Young S.K."/>
            <person name="Zeng Q."/>
            <person name="Gargeya S."/>
            <person name="Fitzgerald M."/>
            <person name="Haas B."/>
            <person name="Abouelleil A."/>
            <person name="Alvarado L."/>
            <person name="Arachchi H.M."/>
            <person name="Berlin A."/>
            <person name="Brown A."/>
            <person name="Chapman S.B."/>
            <person name="Chen Z."/>
            <person name="Dunbar C."/>
            <person name="Freedman E."/>
            <person name="Gearin G."/>
            <person name="Gellesch M."/>
            <person name="Goldberg J."/>
            <person name="Griggs A."/>
            <person name="Gujja S."/>
            <person name="Heiman D."/>
            <person name="Howarth C."/>
            <person name="Larson L."/>
            <person name="Lui A."/>
            <person name="MacDonald P.J.P."/>
            <person name="Montmayeur A."/>
            <person name="Murphy C."/>
            <person name="Neiman D."/>
            <person name="Pearson M."/>
            <person name="Priest M."/>
            <person name="Roberts A."/>
            <person name="Saif S."/>
            <person name="Shea T."/>
            <person name="Shenoy N."/>
            <person name="Sisk P."/>
            <person name="Stolte C."/>
            <person name="Sykes S."/>
            <person name="Wortman J."/>
            <person name="Nusbaum C."/>
            <person name="Birren B."/>
        </authorList>
    </citation>
    <scope>NUCLEOTIDE SEQUENCE [LARGE SCALE GENOMIC DNA]</scope>
    <source>
        <strain evidence="9 10">WAL-18680</strain>
    </source>
</reference>
<dbReference type="InterPro" id="IPR036259">
    <property type="entry name" value="MFS_trans_sf"/>
</dbReference>
<proteinExistence type="predicted"/>
<evidence type="ECO:0000259" key="8">
    <source>
        <dbReference type="PROSITE" id="PS50850"/>
    </source>
</evidence>
<feature type="transmembrane region" description="Helical" evidence="7">
    <location>
        <begin position="314"/>
        <end position="339"/>
    </location>
</feature>
<feature type="transmembrane region" description="Helical" evidence="7">
    <location>
        <begin position="82"/>
        <end position="103"/>
    </location>
</feature>
<feature type="transmembrane region" description="Helical" evidence="7">
    <location>
        <begin position="376"/>
        <end position="397"/>
    </location>
</feature>
<evidence type="ECO:0000256" key="2">
    <source>
        <dbReference type="ARBA" id="ARBA00022448"/>
    </source>
</evidence>
<keyword evidence="6 7" id="KW-0472">Membrane</keyword>
<dbReference type="SUPFAM" id="SSF103473">
    <property type="entry name" value="MFS general substrate transporter"/>
    <property type="match status" value="1"/>
</dbReference>
<feature type="transmembrane region" description="Helical" evidence="7">
    <location>
        <begin position="176"/>
        <end position="195"/>
    </location>
</feature>
<feature type="transmembrane region" description="Helical" evidence="7">
    <location>
        <begin position="404"/>
        <end position="423"/>
    </location>
</feature>
<dbReference type="EMBL" id="ADLN01000009">
    <property type="protein sequence ID" value="EHI60912.1"/>
    <property type="molecule type" value="Genomic_DNA"/>
</dbReference>
<evidence type="ECO:0000313" key="10">
    <source>
        <dbReference type="Proteomes" id="UP000005384"/>
    </source>
</evidence>
<sequence length="440" mass="46876">MKYGNRYTACTEHSFGKFLILWSGDFVSAIGSGLTSFGLGVYIFQQTGRASYMALVTLLAFLPSLLLGAPTGVLADRYDRRLLMVLGDSLSAIGLVFILICLMSGQASVWQICIGVTISSVFSSLLEPAYKATITDMLTPEQYSKASGMVQIAGSAKYLISPVLAGFLLTISDIRLLLLIDICTFFVTVSTTLVVRRSIDIASQASAEHHSFLLELRDGWRALTEKKGLLPLVIMGSLITFCLGFIQTLASPMILSFSDSASLGTIMTAAATGMLASSLLLGSISIRTSYANLLSLSLFGAGVTMALFGLRENLLLIGVFGFLFFAMLPFANASLDYLLRTNIDNQVQGRAWGLIGLISQLGYVAAYALSGVLADYLFTPLLLPGGILSASVGRILGTGQGRGIGLLIVLAGLLLCATSVFLFSMKPIRQLESAGNGRRP</sequence>
<feature type="transmembrane region" description="Helical" evidence="7">
    <location>
        <begin position="150"/>
        <end position="170"/>
    </location>
</feature>
<dbReference type="Pfam" id="PF07690">
    <property type="entry name" value="MFS_1"/>
    <property type="match status" value="1"/>
</dbReference>
<feature type="transmembrane region" description="Helical" evidence="7">
    <location>
        <begin position="289"/>
        <end position="308"/>
    </location>
</feature>
<feature type="transmembrane region" description="Helical" evidence="7">
    <location>
        <begin position="229"/>
        <end position="250"/>
    </location>
</feature>
<evidence type="ECO:0000256" key="5">
    <source>
        <dbReference type="ARBA" id="ARBA00022989"/>
    </source>
</evidence>
<dbReference type="OrthoDB" id="9775268at2"/>
<evidence type="ECO:0000313" key="9">
    <source>
        <dbReference type="EMBL" id="EHI60912.1"/>
    </source>
</evidence>
<evidence type="ECO:0000256" key="1">
    <source>
        <dbReference type="ARBA" id="ARBA00004651"/>
    </source>
</evidence>
<feature type="transmembrane region" description="Helical" evidence="7">
    <location>
        <begin position="262"/>
        <end position="282"/>
    </location>
</feature>
<keyword evidence="2" id="KW-0813">Transport</keyword>
<gene>
    <name evidence="9" type="ORF">HMPREF9473_00977</name>
</gene>
<feature type="domain" description="Major facilitator superfamily (MFS) profile" evidence="8">
    <location>
        <begin position="17"/>
        <end position="429"/>
    </location>
</feature>